<evidence type="ECO:0000256" key="7">
    <source>
        <dbReference type="ARBA" id="ARBA00023180"/>
    </source>
</evidence>
<dbReference type="InterPro" id="IPR013783">
    <property type="entry name" value="Ig-like_fold"/>
</dbReference>
<evidence type="ECO:0000256" key="5">
    <source>
        <dbReference type="ARBA" id="ARBA00023136"/>
    </source>
</evidence>
<keyword evidence="4 9" id="KW-1133">Transmembrane helix</keyword>
<keyword evidence="7" id="KW-0325">Glycoprotein</keyword>
<evidence type="ECO:0000256" key="8">
    <source>
        <dbReference type="ARBA" id="ARBA00023319"/>
    </source>
</evidence>
<accession>A0A9W7WUY3</accession>
<keyword evidence="12" id="KW-1185">Reference proteome</keyword>
<dbReference type="AlphaFoldDB" id="A0A9W7WUY3"/>
<sequence length="242" mass="27637">MTDTITLLTFSLFLILQNVCSQGDFYVSAPLDHTLNEDGSVNVTCEHDEHKDWEWDAKLKMKGGEVVCEVSPQNSMNSKCTWLREGENKFKFTLKNLEARHKDELFFCEISKVRPIPIKSIKGKETKLFQGSNIPFPPPGRTCSCPTPTSGLKSCPPPNSPGNKYELLLCVMLIWVVLLLLYSAIITGVYIRLRVTKVESSDIPTYMPMKRKVKRHDADNTEYEDMRKVQKQGHIRDSNYNC</sequence>
<comment type="caution">
    <text evidence="11">The sequence shown here is derived from an EMBL/GenBank/DDBJ whole genome shotgun (WGS) entry which is preliminary data.</text>
</comment>
<organism evidence="11 12">
    <name type="scientific">Triplophysa rosa</name>
    <name type="common">Cave loach</name>
    <dbReference type="NCBI Taxonomy" id="992332"/>
    <lineage>
        <taxon>Eukaryota</taxon>
        <taxon>Metazoa</taxon>
        <taxon>Chordata</taxon>
        <taxon>Craniata</taxon>
        <taxon>Vertebrata</taxon>
        <taxon>Euteleostomi</taxon>
        <taxon>Actinopterygii</taxon>
        <taxon>Neopterygii</taxon>
        <taxon>Teleostei</taxon>
        <taxon>Ostariophysi</taxon>
        <taxon>Cypriniformes</taxon>
        <taxon>Nemacheilidae</taxon>
        <taxon>Triplophysa</taxon>
    </lineage>
</organism>
<evidence type="ECO:0000256" key="3">
    <source>
        <dbReference type="ARBA" id="ARBA00022729"/>
    </source>
</evidence>
<evidence type="ECO:0008006" key="13">
    <source>
        <dbReference type="Google" id="ProtNLM"/>
    </source>
</evidence>
<evidence type="ECO:0000256" key="4">
    <source>
        <dbReference type="ARBA" id="ARBA00022989"/>
    </source>
</evidence>
<keyword evidence="2 9" id="KW-0812">Transmembrane</keyword>
<keyword evidence="6" id="KW-1015">Disulfide bond</keyword>
<dbReference type="EMBL" id="JAFHDT010000006">
    <property type="protein sequence ID" value="KAI7809012.1"/>
    <property type="molecule type" value="Genomic_DNA"/>
</dbReference>
<protein>
    <recommendedName>
        <fullName evidence="13">Ig-like domain-containing protein</fullName>
    </recommendedName>
</protein>
<keyword evidence="8" id="KW-0393">Immunoglobulin domain</keyword>
<dbReference type="Gene3D" id="2.60.40.10">
    <property type="entry name" value="Immunoglobulins"/>
    <property type="match status" value="1"/>
</dbReference>
<evidence type="ECO:0000256" key="1">
    <source>
        <dbReference type="ARBA" id="ARBA00004479"/>
    </source>
</evidence>
<gene>
    <name evidence="11" type="ORF">IRJ41_025631</name>
</gene>
<evidence type="ECO:0000313" key="12">
    <source>
        <dbReference type="Proteomes" id="UP001059041"/>
    </source>
</evidence>
<dbReference type="PANTHER" id="PTHR11494:SF8">
    <property type="entry name" value="CYTOTOXIC T-LYMPHOCYTE PROTEIN 4"/>
    <property type="match status" value="1"/>
</dbReference>
<evidence type="ECO:0000256" key="9">
    <source>
        <dbReference type="SAM" id="Phobius"/>
    </source>
</evidence>
<feature type="signal peptide" evidence="10">
    <location>
        <begin position="1"/>
        <end position="21"/>
    </location>
</feature>
<name>A0A9W7WUY3_TRIRA</name>
<reference evidence="11" key="1">
    <citation type="submission" date="2021-02" db="EMBL/GenBank/DDBJ databases">
        <title>Comparative genomics reveals that relaxation of natural selection precedes convergent phenotypic evolution of cavefish.</title>
        <authorList>
            <person name="Peng Z."/>
        </authorList>
    </citation>
    <scope>NUCLEOTIDE SEQUENCE</scope>
    <source>
        <tissue evidence="11">Muscle</tissue>
    </source>
</reference>
<proteinExistence type="predicted"/>
<keyword evidence="3 10" id="KW-0732">Signal</keyword>
<evidence type="ECO:0000313" key="11">
    <source>
        <dbReference type="EMBL" id="KAI7809012.1"/>
    </source>
</evidence>
<dbReference type="OrthoDB" id="8439679at2759"/>
<dbReference type="GO" id="GO:0050852">
    <property type="term" value="P:T cell receptor signaling pathway"/>
    <property type="evidence" value="ECO:0007669"/>
    <property type="project" value="TreeGrafter"/>
</dbReference>
<keyword evidence="5 9" id="KW-0472">Membrane</keyword>
<comment type="subcellular location">
    <subcellularLocation>
        <location evidence="1">Membrane</location>
        <topology evidence="1">Single-pass type I membrane protein</topology>
    </subcellularLocation>
</comment>
<dbReference type="Proteomes" id="UP001059041">
    <property type="component" value="Linkage Group LG6"/>
</dbReference>
<evidence type="ECO:0000256" key="2">
    <source>
        <dbReference type="ARBA" id="ARBA00022692"/>
    </source>
</evidence>
<dbReference type="GO" id="GO:0042129">
    <property type="term" value="P:regulation of T cell proliferation"/>
    <property type="evidence" value="ECO:0007669"/>
    <property type="project" value="InterPro"/>
</dbReference>
<feature type="transmembrane region" description="Helical" evidence="9">
    <location>
        <begin position="165"/>
        <end position="191"/>
    </location>
</feature>
<feature type="chain" id="PRO_5040916697" description="Ig-like domain-containing protein" evidence="10">
    <location>
        <begin position="22"/>
        <end position="242"/>
    </location>
</feature>
<dbReference type="InterPro" id="IPR040216">
    <property type="entry name" value="CTLA4/CD28"/>
</dbReference>
<dbReference type="PANTHER" id="PTHR11494">
    <property type="entry name" value="CYTOTOXIC T-LYMPHOCYTE PROTEIN"/>
    <property type="match status" value="1"/>
</dbReference>
<dbReference type="GO" id="GO:0009897">
    <property type="term" value="C:external side of plasma membrane"/>
    <property type="evidence" value="ECO:0007669"/>
    <property type="project" value="TreeGrafter"/>
</dbReference>
<evidence type="ECO:0000256" key="10">
    <source>
        <dbReference type="SAM" id="SignalP"/>
    </source>
</evidence>
<evidence type="ECO:0000256" key="6">
    <source>
        <dbReference type="ARBA" id="ARBA00023157"/>
    </source>
</evidence>